<reference evidence="2" key="1">
    <citation type="submission" date="2020-05" db="EMBL/GenBank/DDBJ databases">
        <authorList>
            <person name="Chiriac C."/>
            <person name="Salcher M."/>
            <person name="Ghai R."/>
            <person name="Kavagutti S V."/>
        </authorList>
    </citation>
    <scope>NUCLEOTIDE SEQUENCE</scope>
</reference>
<sequence length="64" mass="7186">MRESGRAMGREFHVIETAVAFCGASKTLTVFFEAQERVEQWFEVALTNKCRAVAGIAENCSNTW</sequence>
<dbReference type="AlphaFoldDB" id="A0A6J6KHS2"/>
<gene>
    <name evidence="1" type="ORF">UFOPK1603_01536</name>
    <name evidence="2" type="ORF">UFOPK2143_01084</name>
</gene>
<proteinExistence type="predicted"/>
<evidence type="ECO:0000313" key="2">
    <source>
        <dbReference type="EMBL" id="CAB4647655.1"/>
    </source>
</evidence>
<name>A0A6J6KHS2_9ZZZZ</name>
<dbReference type="EMBL" id="CAEZTG010000177">
    <property type="protein sequence ID" value="CAB4577575.1"/>
    <property type="molecule type" value="Genomic_DNA"/>
</dbReference>
<protein>
    <submittedName>
        <fullName evidence="2">Unannotated protein</fullName>
    </submittedName>
</protein>
<evidence type="ECO:0000313" key="1">
    <source>
        <dbReference type="EMBL" id="CAB4577575.1"/>
    </source>
</evidence>
<organism evidence="2">
    <name type="scientific">freshwater metagenome</name>
    <dbReference type="NCBI Taxonomy" id="449393"/>
    <lineage>
        <taxon>unclassified sequences</taxon>
        <taxon>metagenomes</taxon>
        <taxon>ecological metagenomes</taxon>
    </lineage>
</organism>
<accession>A0A6J6KHS2</accession>
<dbReference type="EMBL" id="CAEZVV010000067">
    <property type="protein sequence ID" value="CAB4647655.1"/>
    <property type="molecule type" value="Genomic_DNA"/>
</dbReference>